<feature type="compositionally biased region" description="Basic and acidic residues" evidence="1">
    <location>
        <begin position="218"/>
        <end position="230"/>
    </location>
</feature>
<evidence type="ECO:0000256" key="1">
    <source>
        <dbReference type="SAM" id="MobiDB-lite"/>
    </source>
</evidence>
<dbReference type="EMBL" id="JBAHYK010000340">
    <property type="protein sequence ID" value="KAL0575056.1"/>
    <property type="molecule type" value="Genomic_DNA"/>
</dbReference>
<proteinExistence type="predicted"/>
<organism evidence="2 3">
    <name type="scientific">Marasmius crinis-equi</name>
    <dbReference type="NCBI Taxonomy" id="585013"/>
    <lineage>
        <taxon>Eukaryota</taxon>
        <taxon>Fungi</taxon>
        <taxon>Dikarya</taxon>
        <taxon>Basidiomycota</taxon>
        <taxon>Agaricomycotina</taxon>
        <taxon>Agaricomycetes</taxon>
        <taxon>Agaricomycetidae</taxon>
        <taxon>Agaricales</taxon>
        <taxon>Marasmiineae</taxon>
        <taxon>Marasmiaceae</taxon>
        <taxon>Marasmius</taxon>
    </lineage>
</organism>
<protein>
    <submittedName>
        <fullName evidence="2">Uncharacterized protein</fullName>
    </submittedName>
</protein>
<keyword evidence="3" id="KW-1185">Reference proteome</keyword>
<evidence type="ECO:0000313" key="2">
    <source>
        <dbReference type="EMBL" id="KAL0575056.1"/>
    </source>
</evidence>
<name>A0ABR3FI89_9AGAR</name>
<feature type="region of interest" description="Disordered" evidence="1">
    <location>
        <begin position="167"/>
        <end position="188"/>
    </location>
</feature>
<comment type="caution">
    <text evidence="2">The sequence shown here is derived from an EMBL/GenBank/DDBJ whole genome shotgun (WGS) entry which is preliminary data.</text>
</comment>
<feature type="region of interest" description="Disordered" evidence="1">
    <location>
        <begin position="204"/>
        <end position="238"/>
    </location>
</feature>
<accession>A0ABR3FI89</accession>
<sequence>MATSFYEQSALKWVNDIMKILEMNNSSVLDLVQQTIRHGSSVRNMQRHYHSLTTNAQHVLSLLEDAAPKSIYQYSTSVSEKLYAQELRDIIQKGEGLHFGARTATLEQMENFCLQDLASAMVERCPGLWRLLTVLLDVEDRRRKEPETEGMDGDDSDAEELESDENFAYSDSEDDSGSESEGLGEHRGGTEDVIMTDVSQMLQECGDAPTTKPKRRYRSQDRAARDRASNDTHQPNRLSCTLPINIAYFQRIDLAVTELVGHPGMNPLYTGSLLKREQ</sequence>
<evidence type="ECO:0000313" key="3">
    <source>
        <dbReference type="Proteomes" id="UP001465976"/>
    </source>
</evidence>
<dbReference type="Proteomes" id="UP001465976">
    <property type="component" value="Unassembled WGS sequence"/>
</dbReference>
<reference evidence="2 3" key="1">
    <citation type="submission" date="2024-02" db="EMBL/GenBank/DDBJ databases">
        <title>A draft genome for the cacao thread blight pathogen Marasmius crinis-equi.</title>
        <authorList>
            <person name="Cohen S.P."/>
            <person name="Baruah I.K."/>
            <person name="Amoako-Attah I."/>
            <person name="Bukari Y."/>
            <person name="Meinhardt L.W."/>
            <person name="Bailey B.A."/>
        </authorList>
    </citation>
    <scope>NUCLEOTIDE SEQUENCE [LARGE SCALE GENOMIC DNA]</scope>
    <source>
        <strain evidence="2 3">GH-76</strain>
    </source>
</reference>
<feature type="region of interest" description="Disordered" evidence="1">
    <location>
        <begin position="143"/>
        <end position="162"/>
    </location>
</feature>
<feature type="compositionally biased region" description="Acidic residues" evidence="1">
    <location>
        <begin position="167"/>
        <end position="178"/>
    </location>
</feature>
<gene>
    <name evidence="2" type="ORF">V5O48_006901</name>
</gene>
<feature type="compositionally biased region" description="Acidic residues" evidence="1">
    <location>
        <begin position="148"/>
        <end position="162"/>
    </location>
</feature>